<name>A0AAE0BVN7_9CHLO</name>
<comment type="caution">
    <text evidence="5">The sequence shown here is derived from an EMBL/GenBank/DDBJ whole genome shotgun (WGS) entry which is preliminary data.</text>
</comment>
<organism evidence="5 6">
    <name type="scientific">Cymbomonas tetramitiformis</name>
    <dbReference type="NCBI Taxonomy" id="36881"/>
    <lineage>
        <taxon>Eukaryota</taxon>
        <taxon>Viridiplantae</taxon>
        <taxon>Chlorophyta</taxon>
        <taxon>Pyramimonadophyceae</taxon>
        <taxon>Pyramimonadales</taxon>
        <taxon>Pyramimonadaceae</taxon>
        <taxon>Cymbomonas</taxon>
    </lineage>
</organism>
<feature type="region of interest" description="Disordered" evidence="3">
    <location>
        <begin position="96"/>
        <end position="135"/>
    </location>
</feature>
<dbReference type="PANTHER" id="PTHR31906">
    <property type="entry name" value="PLASTID-LIPID-ASSOCIATED PROTEIN 4, CHLOROPLASTIC-RELATED"/>
    <property type="match status" value="1"/>
</dbReference>
<gene>
    <name evidence="5" type="ORF">CYMTET_47686</name>
</gene>
<dbReference type="Pfam" id="PF04755">
    <property type="entry name" value="PAP_fibrillin"/>
    <property type="match status" value="1"/>
</dbReference>
<dbReference type="GO" id="GO:0009536">
    <property type="term" value="C:plastid"/>
    <property type="evidence" value="ECO:0007669"/>
    <property type="project" value="UniProtKB-SubCell"/>
</dbReference>
<reference evidence="5 6" key="1">
    <citation type="journal article" date="2015" name="Genome Biol. Evol.">
        <title>Comparative Genomics of a Bacterivorous Green Alga Reveals Evolutionary Causalities and Consequences of Phago-Mixotrophic Mode of Nutrition.</title>
        <authorList>
            <person name="Burns J.A."/>
            <person name="Paasch A."/>
            <person name="Narechania A."/>
            <person name="Kim E."/>
        </authorList>
    </citation>
    <scope>NUCLEOTIDE SEQUENCE [LARGE SCALE GENOMIC DNA]</scope>
    <source>
        <strain evidence="5 6">PLY_AMNH</strain>
    </source>
</reference>
<evidence type="ECO:0000313" key="5">
    <source>
        <dbReference type="EMBL" id="KAK3242622.1"/>
    </source>
</evidence>
<dbReference type="EMBL" id="LGRX02033149">
    <property type="protein sequence ID" value="KAK3242622.1"/>
    <property type="molecule type" value="Genomic_DNA"/>
</dbReference>
<feature type="compositionally biased region" description="Acidic residues" evidence="3">
    <location>
        <begin position="98"/>
        <end position="109"/>
    </location>
</feature>
<sequence>MSALTFSAPLACSSKSVSTLRGSRVLSRSTPKISGSQYQQRFTRFEGVTSRRGSPLLAKKSTDSAGDASDDQVFSFEATADSEVKIEDAIVEEVKVEDTEEANVEEEPVAEAAPVDEPAVADESKQQEEETEVDEETQFLIEDLKAALLDSFYGTERGSKASSEARAEVNELITQLEAVNPCSSPTDEVELLSGEWKLLYTNNSELSLILAADQLPLLTIGDIYQDIDVDSYTVENKLEIITPLSRGFVSSTANFEVRSAKRLQIKFVEGKIGTPKLLEDIPLPDKLELGGQSLDLSPLKGVAYQVQEALRPVTAVIESQPDLQIPISNDSAQSWLLTTFLDEEVRIARGDAGSLFVLTKV</sequence>
<evidence type="ECO:0000256" key="2">
    <source>
        <dbReference type="ARBA" id="ARBA00022640"/>
    </source>
</evidence>
<feature type="region of interest" description="Disordered" evidence="3">
    <location>
        <begin position="45"/>
        <end position="70"/>
    </location>
</feature>
<accession>A0AAE0BVN7</accession>
<dbReference type="InterPro" id="IPR006843">
    <property type="entry name" value="PAP/fibrillin_dom"/>
</dbReference>
<evidence type="ECO:0000256" key="1">
    <source>
        <dbReference type="ARBA" id="ARBA00004474"/>
    </source>
</evidence>
<dbReference type="InterPro" id="IPR039633">
    <property type="entry name" value="PAP"/>
</dbReference>
<keyword evidence="2" id="KW-0934">Plastid</keyword>
<protein>
    <recommendedName>
        <fullName evidence="4">Plastid lipid-associated protein/fibrillin conserved domain-containing protein</fullName>
    </recommendedName>
</protein>
<dbReference type="AlphaFoldDB" id="A0AAE0BVN7"/>
<evidence type="ECO:0000256" key="3">
    <source>
        <dbReference type="SAM" id="MobiDB-lite"/>
    </source>
</evidence>
<feature type="domain" description="Plastid lipid-associated protein/fibrillin conserved" evidence="4">
    <location>
        <begin position="143"/>
        <end position="358"/>
    </location>
</feature>
<comment type="subcellular location">
    <subcellularLocation>
        <location evidence="1">Plastid</location>
    </subcellularLocation>
</comment>
<evidence type="ECO:0000313" key="6">
    <source>
        <dbReference type="Proteomes" id="UP001190700"/>
    </source>
</evidence>
<dbReference type="Proteomes" id="UP001190700">
    <property type="component" value="Unassembled WGS sequence"/>
</dbReference>
<evidence type="ECO:0000259" key="4">
    <source>
        <dbReference type="Pfam" id="PF04755"/>
    </source>
</evidence>
<proteinExistence type="predicted"/>
<keyword evidence="6" id="KW-1185">Reference proteome</keyword>